<evidence type="ECO:0000256" key="2">
    <source>
        <dbReference type="SAM" id="SignalP"/>
    </source>
</evidence>
<sequence>MAIATALCLAATPVLISPPAFAVTATSPVIAQGDDWSVTTVPGGYQVDKTLSAPLEIRADAATLWADGIELGIATESLDGLTLTVTTSDAMVTTASDISQGWSGAGDPTVDIPEKRSRLRAVEPPARDVAVLADDPAAVGPYAVARYDYDLGDEAVEIRDFGRKGEMRAAVFMPTGATGERPVVVFLHGRHTSCAGGARNPLAWPCNPDQVDVESYLGYNDAATILASQGYAVISISANAINALDGSLADDTGAAARGQLVLDHLSLLRQANAGTAVGLSAALVGQLDLDNVGLMGHSRGGEGVMRAAVLNAELEQPFGITGVLPLAPTDYTRITVPGIPTATILPYCDGDVEDQMGQKYIDDSRHAYGDDVLRSSVLVMGTNHNYFNTAWTPGKYPVATSDDWAIMDRNQTDPTCGASAPTRLNADEQYAFGNSYIAAFFRLTGGGDEQFLPMFDGSDAKPLSAGRADVRVSATLPSSSRFDINNFTAPDTTVRVTGAGTYAVCESLSPVDVPGVLPYCITRLEFAQAPDWSTTGSNGKANSVPSTTAMHFSYTEPVRGSDAAGELRVRVPGGSVDASAYENLSFRVSPDDTVSGSTDVTVTLLDGSGGAASVAASEYGDALTVLPGSANPLRKALLQQIAVPVTAFDGVDLSDVREVRFTGARADGGVLLSDLAFLTASDVGNVELSTRPVASVPEVTVDEGNGIGSVSVPVVLSKPAETASTMYFTALGSGVGRVGTAMQKVEFSPGEICKAVTITIEGDRAASTAASASYVTNVSNTQGGATIGDAFGAIVLREDDGVTDRSGAPAASLSEVGAQGDACEEALAELGTLEVSPAAALAGSTVTVTGDGFRAGETVDLVFHSEPVTVGSVVSPDGSVSFEVAIPADAEVGAHEFVATGFGSGYSQAAAFAVLDPAAAIPPSGEEPAAGEPGAAIPVVDAPAVAQPTDEPGTSAGTDEDLAHTGVSVLGWVAVAVVLLGLGAALMVRRRRLAE</sequence>
<dbReference type="EMBL" id="QEFB01000006">
    <property type="protein sequence ID" value="PWC07156.1"/>
    <property type="molecule type" value="Genomic_DNA"/>
</dbReference>
<dbReference type="Gene3D" id="2.60.40.10">
    <property type="entry name" value="Immunoglobulins"/>
    <property type="match status" value="1"/>
</dbReference>
<feature type="signal peptide" evidence="2">
    <location>
        <begin position="1"/>
        <end position="22"/>
    </location>
</feature>
<gene>
    <name evidence="3" type="ORF">DF223_07695</name>
</gene>
<dbReference type="RefSeq" id="WP_108962764.1">
    <property type="nucleotide sequence ID" value="NZ_QEFB01000006.1"/>
</dbReference>
<keyword evidence="1" id="KW-0812">Transmembrane</keyword>
<dbReference type="Gene3D" id="2.60.120.430">
    <property type="entry name" value="Galactose-binding lectin"/>
    <property type="match status" value="1"/>
</dbReference>
<keyword evidence="4" id="KW-1185">Reference proteome</keyword>
<proteinExistence type="predicted"/>
<dbReference type="Gene3D" id="3.40.50.1820">
    <property type="entry name" value="alpha/beta hydrolase"/>
    <property type="match status" value="1"/>
</dbReference>
<reference evidence="4" key="1">
    <citation type="submission" date="2018-04" db="EMBL/GenBank/DDBJ databases">
        <authorList>
            <person name="Liu S."/>
            <person name="Wang Z."/>
            <person name="Li J."/>
        </authorList>
    </citation>
    <scope>NUCLEOTIDE SEQUENCE [LARGE SCALE GENOMIC DNA]</scope>
    <source>
        <strain evidence="4">622</strain>
    </source>
</reference>
<dbReference type="SUPFAM" id="SSF141072">
    <property type="entry name" value="CalX-like"/>
    <property type="match status" value="1"/>
</dbReference>
<evidence type="ECO:0000256" key="1">
    <source>
        <dbReference type="SAM" id="Phobius"/>
    </source>
</evidence>
<dbReference type="GO" id="GO:0005975">
    <property type="term" value="P:carbohydrate metabolic process"/>
    <property type="evidence" value="ECO:0007669"/>
    <property type="project" value="UniProtKB-ARBA"/>
</dbReference>
<dbReference type="InterPro" id="IPR038081">
    <property type="entry name" value="CalX-like_sf"/>
</dbReference>
<organism evidence="3 4">
    <name type="scientific">Mycetocola zhujimingii</name>
    <dbReference type="NCBI Taxonomy" id="2079792"/>
    <lineage>
        <taxon>Bacteria</taxon>
        <taxon>Bacillati</taxon>
        <taxon>Actinomycetota</taxon>
        <taxon>Actinomycetes</taxon>
        <taxon>Micrococcales</taxon>
        <taxon>Microbacteriaceae</taxon>
        <taxon>Mycetocola</taxon>
    </lineage>
</organism>
<dbReference type="SUPFAM" id="SSF53474">
    <property type="entry name" value="alpha/beta-Hydrolases"/>
    <property type="match status" value="1"/>
</dbReference>
<feature type="transmembrane region" description="Helical" evidence="1">
    <location>
        <begin position="969"/>
        <end position="988"/>
    </location>
</feature>
<dbReference type="InterPro" id="IPR029058">
    <property type="entry name" value="AB_hydrolase_fold"/>
</dbReference>
<dbReference type="Proteomes" id="UP000244962">
    <property type="component" value="Unassembled WGS sequence"/>
</dbReference>
<keyword evidence="1" id="KW-0472">Membrane</keyword>
<name>A0A2U1TE60_9MICO</name>
<feature type="chain" id="PRO_5015445905" evidence="2">
    <location>
        <begin position="23"/>
        <end position="995"/>
    </location>
</feature>
<dbReference type="AlphaFoldDB" id="A0A2U1TE60"/>
<accession>A0A2U1TE60</accession>
<keyword evidence="2" id="KW-0732">Signal</keyword>
<evidence type="ECO:0000313" key="4">
    <source>
        <dbReference type="Proteomes" id="UP000244962"/>
    </source>
</evidence>
<keyword evidence="1" id="KW-1133">Transmembrane helix</keyword>
<comment type="caution">
    <text evidence="3">The sequence shown here is derived from an EMBL/GenBank/DDBJ whole genome shotgun (WGS) entry which is preliminary data.</text>
</comment>
<dbReference type="InterPro" id="IPR013783">
    <property type="entry name" value="Ig-like_fold"/>
</dbReference>
<evidence type="ECO:0000313" key="3">
    <source>
        <dbReference type="EMBL" id="PWC07156.1"/>
    </source>
</evidence>
<protein>
    <submittedName>
        <fullName evidence="3">Uncharacterized protein</fullName>
    </submittedName>
</protein>